<feature type="compositionally biased region" description="Pro residues" evidence="1">
    <location>
        <begin position="38"/>
        <end position="52"/>
    </location>
</feature>
<dbReference type="Gene3D" id="3.30.1370.110">
    <property type="match status" value="1"/>
</dbReference>
<name>A0A2U0SH53_9SPHN</name>
<reference evidence="3 4" key="1">
    <citation type="submission" date="2018-05" db="EMBL/GenBank/DDBJ databases">
        <title>Description of Sphingomonas pokkalii sp nov, isolated from the rhizosphere of saline tolerant pokkali rice and its draft genome analysis.</title>
        <authorList>
            <person name="Menon R."/>
            <person name="Kumari S."/>
            <person name="Rameshkumar N."/>
        </authorList>
    </citation>
    <scope>NUCLEOTIDE SEQUENCE [LARGE SCALE GENOMIC DNA]</scope>
    <source>
        <strain evidence="3 4">L3B27</strain>
    </source>
</reference>
<dbReference type="RefSeq" id="WP_116470060.1">
    <property type="nucleotide sequence ID" value="NZ_QENQ01000001.1"/>
</dbReference>
<evidence type="ECO:0000256" key="1">
    <source>
        <dbReference type="SAM" id="MobiDB-lite"/>
    </source>
</evidence>
<gene>
    <name evidence="3" type="ORF">DD559_15955</name>
</gene>
<organism evidence="3 4">
    <name type="scientific">Sphingomonas pokkalii</name>
    <dbReference type="NCBI Taxonomy" id="2175090"/>
    <lineage>
        <taxon>Bacteria</taxon>
        <taxon>Pseudomonadati</taxon>
        <taxon>Pseudomonadota</taxon>
        <taxon>Alphaproteobacteria</taxon>
        <taxon>Sphingomonadales</taxon>
        <taxon>Sphingomonadaceae</taxon>
        <taxon>Sphingomonas</taxon>
    </lineage>
</organism>
<dbReference type="Proteomes" id="UP000245890">
    <property type="component" value="Unassembled WGS sequence"/>
</dbReference>
<dbReference type="PROSITE" id="PS50828">
    <property type="entry name" value="SMR"/>
    <property type="match status" value="1"/>
</dbReference>
<evidence type="ECO:0000313" key="4">
    <source>
        <dbReference type="Proteomes" id="UP000245890"/>
    </source>
</evidence>
<dbReference type="InterPro" id="IPR002625">
    <property type="entry name" value="Smr_dom"/>
</dbReference>
<comment type="caution">
    <text evidence="3">The sequence shown here is derived from an EMBL/GenBank/DDBJ whole genome shotgun (WGS) entry which is preliminary data.</text>
</comment>
<evidence type="ECO:0000313" key="3">
    <source>
        <dbReference type="EMBL" id="PVX30651.1"/>
    </source>
</evidence>
<dbReference type="SUPFAM" id="SSF160443">
    <property type="entry name" value="SMR domain-like"/>
    <property type="match status" value="1"/>
</dbReference>
<keyword evidence="4" id="KW-1185">Reference proteome</keyword>
<sequence>MSGRGRRTLAPDEAALWQRVVASVTPMHARTAARKPAEPPPPEMPVPAPRAAPPAAITVPPGKLVPMRKKPAAITLAMAAAEGHAGNTLDKSWDRRLSRGLVAPESTVDLHGHTLHSAYGRLDFGLAQAVARGDRVLLLITGKPPRPESERPHARGAIRAAVGDWLASGRHADRIAAVRQAHPRHGGAGALYIVFRRQRQAFSD</sequence>
<accession>A0A2U0SH53</accession>
<dbReference type="Pfam" id="PF01713">
    <property type="entry name" value="Smr"/>
    <property type="match status" value="1"/>
</dbReference>
<dbReference type="AlphaFoldDB" id="A0A2U0SH53"/>
<dbReference type="PANTHER" id="PTHR35562:SF2">
    <property type="entry name" value="DNA ENDONUCLEASE SMRA-RELATED"/>
    <property type="match status" value="1"/>
</dbReference>
<feature type="region of interest" description="Disordered" evidence="1">
    <location>
        <begin position="27"/>
        <end position="54"/>
    </location>
</feature>
<dbReference type="EMBL" id="QENQ01000001">
    <property type="protein sequence ID" value="PVX30651.1"/>
    <property type="molecule type" value="Genomic_DNA"/>
</dbReference>
<feature type="domain" description="Smr" evidence="2">
    <location>
        <begin position="108"/>
        <end position="196"/>
    </location>
</feature>
<dbReference type="OrthoDB" id="7165597at2"/>
<evidence type="ECO:0000259" key="2">
    <source>
        <dbReference type="PROSITE" id="PS50828"/>
    </source>
</evidence>
<proteinExistence type="predicted"/>
<protein>
    <submittedName>
        <fullName evidence="3">DNA mismatch repair protein MutS</fullName>
    </submittedName>
</protein>
<dbReference type="InterPro" id="IPR036063">
    <property type="entry name" value="Smr_dom_sf"/>
</dbReference>
<dbReference type="PANTHER" id="PTHR35562">
    <property type="entry name" value="DNA ENDONUCLEASE SMRA-RELATED"/>
    <property type="match status" value="1"/>
</dbReference>